<dbReference type="Gene3D" id="3.40.50.2300">
    <property type="match status" value="1"/>
</dbReference>
<dbReference type="Pfam" id="PF00072">
    <property type="entry name" value="Response_reg"/>
    <property type="match status" value="1"/>
</dbReference>
<evidence type="ECO:0000313" key="8">
    <source>
        <dbReference type="EMBL" id="KTD88602.1"/>
    </source>
</evidence>
<dbReference type="RefSeq" id="WP_060621753.1">
    <property type="nucleotide sequence ID" value="NZ_LCZJ02000012.1"/>
</dbReference>
<accession>A0A0W1B4V8</accession>
<dbReference type="OrthoDB" id="2543932at2"/>
<dbReference type="Pfam" id="PF12833">
    <property type="entry name" value="HTH_18"/>
    <property type="match status" value="1"/>
</dbReference>
<feature type="domain" description="Response regulatory" evidence="7">
    <location>
        <begin position="3"/>
        <end position="120"/>
    </location>
</feature>
<evidence type="ECO:0000256" key="2">
    <source>
        <dbReference type="ARBA" id="ARBA00023125"/>
    </source>
</evidence>
<dbReference type="AlphaFoldDB" id="A0A0W1B4V8"/>
<keyword evidence="9" id="KW-1185">Reference proteome</keyword>
<dbReference type="InterPro" id="IPR009057">
    <property type="entry name" value="Homeodomain-like_sf"/>
</dbReference>
<dbReference type="PROSITE" id="PS01124">
    <property type="entry name" value="HTH_ARAC_FAMILY_2"/>
    <property type="match status" value="1"/>
</dbReference>
<reference evidence="8 9" key="1">
    <citation type="journal article" date="2015" name="Int. Biodeterior. Biodegradation">
        <title>Physiological and genetic screening methods for the isolation of methyl tert-butyl ether-degrading bacteria for bioremediation purposes.</title>
        <authorList>
            <person name="Guisado I.M."/>
            <person name="Purswani J."/>
            <person name="Gonzalez Lopez J."/>
            <person name="Pozo C."/>
        </authorList>
    </citation>
    <scope>NUCLEOTIDE SEQUENCE [LARGE SCALE GENOMIC DNA]</scope>
    <source>
        <strain evidence="8 9">SH7</strain>
    </source>
</reference>
<dbReference type="SUPFAM" id="SSF52172">
    <property type="entry name" value="CheY-like"/>
    <property type="match status" value="1"/>
</dbReference>
<dbReference type="SUPFAM" id="SSF46689">
    <property type="entry name" value="Homeodomain-like"/>
    <property type="match status" value="2"/>
</dbReference>
<dbReference type="InterPro" id="IPR018060">
    <property type="entry name" value="HTH_AraC"/>
</dbReference>
<evidence type="ECO:0000313" key="9">
    <source>
        <dbReference type="Proteomes" id="UP000054709"/>
    </source>
</evidence>
<dbReference type="SMART" id="SM00448">
    <property type="entry name" value="REC"/>
    <property type="match status" value="1"/>
</dbReference>
<keyword evidence="3" id="KW-0804">Transcription</keyword>
<feature type="coiled-coil region" evidence="5">
    <location>
        <begin position="106"/>
        <end position="133"/>
    </location>
</feature>
<dbReference type="EMBL" id="LCZJ02000012">
    <property type="protein sequence ID" value="KTD88602.1"/>
    <property type="molecule type" value="Genomic_DNA"/>
</dbReference>
<dbReference type="PANTHER" id="PTHR43280:SF2">
    <property type="entry name" value="HTH-TYPE TRANSCRIPTIONAL REGULATOR EXSA"/>
    <property type="match status" value="1"/>
</dbReference>
<dbReference type="PROSITE" id="PS50110">
    <property type="entry name" value="RESPONSE_REGULATORY"/>
    <property type="match status" value="1"/>
</dbReference>
<dbReference type="SMART" id="SM00342">
    <property type="entry name" value="HTH_ARAC"/>
    <property type="match status" value="1"/>
</dbReference>
<keyword evidence="1" id="KW-0805">Transcription regulation</keyword>
<dbReference type="InterPro" id="IPR001789">
    <property type="entry name" value="Sig_transdc_resp-reg_receiver"/>
</dbReference>
<dbReference type="PANTHER" id="PTHR43280">
    <property type="entry name" value="ARAC-FAMILY TRANSCRIPTIONAL REGULATOR"/>
    <property type="match status" value="1"/>
</dbReference>
<dbReference type="GO" id="GO:0000160">
    <property type="term" value="P:phosphorelay signal transduction system"/>
    <property type="evidence" value="ECO:0007669"/>
    <property type="project" value="InterPro"/>
</dbReference>
<comment type="caution">
    <text evidence="8">The sequence shown here is derived from an EMBL/GenBank/DDBJ whole genome shotgun (WGS) entry which is preliminary data.</text>
</comment>
<keyword evidence="2" id="KW-0238">DNA-binding</keyword>
<proteinExistence type="predicted"/>
<evidence type="ECO:0000259" key="6">
    <source>
        <dbReference type="PROSITE" id="PS01124"/>
    </source>
</evidence>
<organism evidence="8 9">
    <name type="scientific">Paenibacillus etheri</name>
    <dbReference type="NCBI Taxonomy" id="1306852"/>
    <lineage>
        <taxon>Bacteria</taxon>
        <taxon>Bacillati</taxon>
        <taxon>Bacillota</taxon>
        <taxon>Bacilli</taxon>
        <taxon>Bacillales</taxon>
        <taxon>Paenibacillaceae</taxon>
        <taxon>Paenibacillus</taxon>
    </lineage>
</organism>
<evidence type="ECO:0000259" key="7">
    <source>
        <dbReference type="PROSITE" id="PS50110"/>
    </source>
</evidence>
<feature type="domain" description="HTH araC/xylS-type" evidence="6">
    <location>
        <begin position="453"/>
        <end position="551"/>
    </location>
</feature>
<protein>
    <submittedName>
        <fullName evidence="8">AraC family transcriptional regulator</fullName>
    </submittedName>
</protein>
<sequence>MYRLLIVDDLPIIVDGLLELFNETDHLQLEVMKAYSGEEALEVLSHHRIDIVISDIKMPGLEGIELLREIKSQWPACKVIFLTGYNDFHYARSAITYGGFDYILKVESDEKIIQSVERAIEKIEEENNQEQMIARAQSKMRLALPSLQKEYVWELFQGKHVSDSQLKQAFKEIDIPLDATLPVYLLIGRVDAWKEMFTTPDKALLTYAVQNICDEYLSTQVRCYSVVFELSKIVWMIQPKIPDGSSMEYGDQDWIRAHRYTSGILETVQGNCKRLLSLSVSFLLGSEATTWDNISDRFHSIKYGLVQGHGLFNEVILTDKDIQREVKGDLSGNYHDAFYHARVQLLMSCLENNHREQFNKLYAELTSIWNDEESPNERKIELYHSLSAIFLFYIHKNREIRDYINTLMDLDKLYRYGDSASWSELIQYFSQMADCFFEWNALRGTQLPTEVVNKVHRYIEEHISTDISLNALADYVSLNPSYLSRLYKQITGMGLSKYVNDYRNLIAKDMLLNTSMKVNEIAAALGYNSALAFIRFFKKQNETTPQDFRMARTHLQNQGQ</sequence>
<evidence type="ECO:0000256" key="5">
    <source>
        <dbReference type="SAM" id="Coils"/>
    </source>
</evidence>
<feature type="modified residue" description="4-aspartylphosphate" evidence="4">
    <location>
        <position position="55"/>
    </location>
</feature>
<evidence type="ECO:0000256" key="4">
    <source>
        <dbReference type="PROSITE-ProRule" id="PRU00169"/>
    </source>
</evidence>
<dbReference type="Proteomes" id="UP000054709">
    <property type="component" value="Unassembled WGS sequence"/>
</dbReference>
<dbReference type="GO" id="GO:0003700">
    <property type="term" value="F:DNA-binding transcription factor activity"/>
    <property type="evidence" value="ECO:0007669"/>
    <property type="project" value="InterPro"/>
</dbReference>
<keyword evidence="4" id="KW-0597">Phosphoprotein</keyword>
<keyword evidence="5" id="KW-0175">Coiled coil</keyword>
<dbReference type="GO" id="GO:0043565">
    <property type="term" value="F:sequence-specific DNA binding"/>
    <property type="evidence" value="ECO:0007669"/>
    <property type="project" value="InterPro"/>
</dbReference>
<evidence type="ECO:0000256" key="3">
    <source>
        <dbReference type="ARBA" id="ARBA00023163"/>
    </source>
</evidence>
<dbReference type="InterPro" id="IPR011006">
    <property type="entry name" value="CheY-like_superfamily"/>
</dbReference>
<evidence type="ECO:0000256" key="1">
    <source>
        <dbReference type="ARBA" id="ARBA00023015"/>
    </source>
</evidence>
<gene>
    <name evidence="8" type="ORF">UQ64_04615</name>
</gene>
<dbReference type="CDD" id="cd17536">
    <property type="entry name" value="REC_YesN-like"/>
    <property type="match status" value="1"/>
</dbReference>
<dbReference type="Gene3D" id="1.10.10.60">
    <property type="entry name" value="Homeodomain-like"/>
    <property type="match status" value="2"/>
</dbReference>
<name>A0A0W1B4V8_9BACL</name>